<dbReference type="STRING" id="39777.B7L28_07010"/>
<dbReference type="FunFam" id="1.10.150.310:FF:000001">
    <property type="entry name" value="RNA-binding transcriptional accessory protein"/>
    <property type="match status" value="1"/>
</dbReference>
<dbReference type="InterPro" id="IPR037027">
    <property type="entry name" value="YqgF/RNaseH-like_dom_sf"/>
</dbReference>
<dbReference type="FunFam" id="1.10.10.650:FF:000001">
    <property type="entry name" value="S1 RNA-binding domain 1"/>
    <property type="match status" value="1"/>
</dbReference>
<dbReference type="RefSeq" id="WP_060807578.1">
    <property type="nucleotide sequence ID" value="NZ_KQ958085.1"/>
</dbReference>
<dbReference type="AlphaFoldDB" id="A0A133S4H7"/>
<dbReference type="Gene3D" id="3.30.420.140">
    <property type="entry name" value="YqgF/RNase H-like domain"/>
    <property type="match status" value="1"/>
</dbReference>
<dbReference type="Gene3D" id="2.40.50.140">
    <property type="entry name" value="Nucleic acid-binding proteins"/>
    <property type="match status" value="1"/>
</dbReference>
<evidence type="ECO:0000313" key="3">
    <source>
        <dbReference type="Proteomes" id="UP000070226"/>
    </source>
</evidence>
<dbReference type="SUPFAM" id="SSF47781">
    <property type="entry name" value="RuvA domain 2-like"/>
    <property type="match status" value="2"/>
</dbReference>
<dbReference type="Gene3D" id="1.10.150.310">
    <property type="entry name" value="Tex RuvX-like domain-like"/>
    <property type="match status" value="1"/>
</dbReference>
<dbReference type="PANTHER" id="PTHR10724:SF10">
    <property type="entry name" value="S1 RNA-BINDING DOMAIN-CONTAINING PROTEIN 1"/>
    <property type="match status" value="1"/>
</dbReference>
<dbReference type="InterPro" id="IPR023319">
    <property type="entry name" value="Tex-like_HTH_dom_sf"/>
</dbReference>
<dbReference type="InterPro" id="IPR023323">
    <property type="entry name" value="Tex-like_dom_sf"/>
</dbReference>
<reference evidence="2 3" key="1">
    <citation type="submission" date="2016-01" db="EMBL/GenBank/DDBJ databases">
        <authorList>
            <person name="Oliw E.H."/>
        </authorList>
    </citation>
    <scope>NUCLEOTIDE SEQUENCE [LARGE SCALE GENOMIC DNA]</scope>
    <source>
        <strain evidence="2 3">CMW7756B</strain>
    </source>
</reference>
<dbReference type="SUPFAM" id="SSF53098">
    <property type="entry name" value="Ribonuclease H-like"/>
    <property type="match status" value="1"/>
</dbReference>
<dbReference type="InterPro" id="IPR055179">
    <property type="entry name" value="Tex-like_central_region"/>
</dbReference>
<dbReference type="Pfam" id="PF22706">
    <property type="entry name" value="Tex_central_region"/>
    <property type="match status" value="1"/>
</dbReference>
<dbReference type="SUPFAM" id="SSF50249">
    <property type="entry name" value="Nucleic acid-binding proteins"/>
    <property type="match status" value="1"/>
</dbReference>
<dbReference type="SMART" id="SM00732">
    <property type="entry name" value="YqgFc"/>
    <property type="match status" value="1"/>
</dbReference>
<dbReference type="Gene3D" id="1.10.3500.10">
    <property type="entry name" value="Tex N-terminal region-like"/>
    <property type="match status" value="1"/>
</dbReference>
<dbReference type="InterPro" id="IPR012340">
    <property type="entry name" value="NA-bd_OB-fold"/>
</dbReference>
<dbReference type="PROSITE" id="PS50126">
    <property type="entry name" value="S1"/>
    <property type="match status" value="1"/>
</dbReference>
<dbReference type="Pfam" id="PF12836">
    <property type="entry name" value="HHH_3"/>
    <property type="match status" value="1"/>
</dbReference>
<proteinExistence type="predicted"/>
<protein>
    <submittedName>
        <fullName evidence="2">Tex-like protein</fullName>
    </submittedName>
</protein>
<dbReference type="CDD" id="cd05685">
    <property type="entry name" value="S1_Tex"/>
    <property type="match status" value="1"/>
</dbReference>
<evidence type="ECO:0000259" key="1">
    <source>
        <dbReference type="PROSITE" id="PS50126"/>
    </source>
</evidence>
<dbReference type="EMBL" id="LRQT01000043">
    <property type="protein sequence ID" value="KXA63994.1"/>
    <property type="molecule type" value="Genomic_DNA"/>
</dbReference>
<dbReference type="Pfam" id="PF09371">
    <property type="entry name" value="Tex_N"/>
    <property type="match status" value="1"/>
</dbReference>
<dbReference type="GO" id="GO:0005737">
    <property type="term" value="C:cytoplasm"/>
    <property type="evidence" value="ECO:0007669"/>
    <property type="project" value="UniProtKB-ARBA"/>
</dbReference>
<dbReference type="InterPro" id="IPR003029">
    <property type="entry name" value="S1_domain"/>
</dbReference>
<dbReference type="InterPro" id="IPR050437">
    <property type="entry name" value="Ribos_protein_bS1-like"/>
</dbReference>
<dbReference type="InterPro" id="IPR010994">
    <property type="entry name" value="RuvA_2-like"/>
</dbReference>
<dbReference type="SUPFAM" id="SSF158832">
    <property type="entry name" value="Tex N-terminal region-like"/>
    <property type="match status" value="1"/>
</dbReference>
<dbReference type="InterPro" id="IPR012337">
    <property type="entry name" value="RNaseH-like_sf"/>
</dbReference>
<evidence type="ECO:0000313" key="2">
    <source>
        <dbReference type="EMBL" id="KXA63994.1"/>
    </source>
</evidence>
<dbReference type="Pfam" id="PF00575">
    <property type="entry name" value="S1"/>
    <property type="match status" value="1"/>
</dbReference>
<sequence length="725" mass="80514">MESMFAIIAKELGVKPGQVESAVTLLDEGNTVPFIARYRKEVTGELQDEQLRTIEERIKYLRNLEARRQEIINAITEQEKMTDELMASLMKAVKLQELEDLYLPYRPKKRTRAMIARERGLEPLADMILNDTVTSGNPLDIAREYISEDVPTPEDAIQGASDIVAEIVSDSADFRATLRKRMWKEGFIQAELVEDNEHKDQFLQYNEYAEPVRQMPSHRILAVNRGEKLGALKLALTVPDESYIQYMVRGITKNEQSIFSDVKASAVADAYKRLMFPALERDIRNELTESADEQAIKVFGVNLKNLLLQPPLAGHVIMGLDPGYRTGCKMAIIDAQGNVLDYGAYYLTNSEKLKQEAQKKLAEKIRKFNVTLLSIGNGTASYETEQFASKMIEEEKLDCHYIITNEAGASVYSASKLAIDELPDLDVTIRGAVSIARRVQDPLAESVKIDPKSIGVGQYQHDVNQKQLTHTLDQVVESVVNHVGVELNTASPAILQHIAGISGTVAKNIVAFRQENGGFTSRKQLLKVPRLGPAAFTQCAGFLRLNGAKNPLDNTSVHPESYELAERIIGELGFTLKDLQDKSQLEALQVKLPLVDVDKMAHKLDAGVPTVRDIIAALAKPGRDPREDLPAPLTRKHVVSLEDIKVGTVVKGTVHNVVDFGAFIDFGLKTNGLLHRSELCTAKQHPSDVLAVGDIIEAEIISVDVKRNRIGLSVKSLRNKDKKKA</sequence>
<dbReference type="Pfam" id="PF17674">
    <property type="entry name" value="HHH_9"/>
    <property type="match status" value="1"/>
</dbReference>
<dbReference type="InterPro" id="IPR006641">
    <property type="entry name" value="YqgF/RNaseH-like_dom"/>
</dbReference>
<dbReference type="GO" id="GO:0006412">
    <property type="term" value="P:translation"/>
    <property type="evidence" value="ECO:0007669"/>
    <property type="project" value="TreeGrafter"/>
</dbReference>
<dbReference type="InterPro" id="IPR018974">
    <property type="entry name" value="Tex-like_N"/>
</dbReference>
<dbReference type="InterPro" id="IPR032639">
    <property type="entry name" value="Tex_YqgF"/>
</dbReference>
<accession>A0A133S4H7</accession>
<dbReference type="Proteomes" id="UP000070226">
    <property type="component" value="Unassembled WGS sequence"/>
</dbReference>
<organism evidence="2">
    <name type="scientific">Veillonella atypica</name>
    <dbReference type="NCBI Taxonomy" id="39777"/>
    <lineage>
        <taxon>Bacteria</taxon>
        <taxon>Bacillati</taxon>
        <taxon>Bacillota</taxon>
        <taxon>Negativicutes</taxon>
        <taxon>Veillonellales</taxon>
        <taxon>Veillonellaceae</taxon>
        <taxon>Veillonella</taxon>
    </lineage>
</organism>
<dbReference type="GO" id="GO:0006139">
    <property type="term" value="P:nucleobase-containing compound metabolic process"/>
    <property type="evidence" value="ECO:0007669"/>
    <property type="project" value="InterPro"/>
</dbReference>
<dbReference type="SMART" id="SM00316">
    <property type="entry name" value="S1"/>
    <property type="match status" value="1"/>
</dbReference>
<dbReference type="GO" id="GO:0003729">
    <property type="term" value="F:mRNA binding"/>
    <property type="evidence" value="ECO:0007669"/>
    <property type="project" value="UniProtKB-ARBA"/>
</dbReference>
<dbReference type="Pfam" id="PF16921">
    <property type="entry name" value="Tex_YqgF"/>
    <property type="match status" value="1"/>
</dbReference>
<dbReference type="FunFam" id="3.30.420.140:FF:000001">
    <property type="entry name" value="RNA-binding transcriptional accessory protein"/>
    <property type="match status" value="1"/>
</dbReference>
<dbReference type="FunFam" id="2.40.50.140:FF:000051">
    <property type="entry name" value="RNA-binding transcriptional accessory protein"/>
    <property type="match status" value="1"/>
</dbReference>
<dbReference type="PATRIC" id="fig|39777.7.peg.1064"/>
<dbReference type="Gene3D" id="1.10.10.650">
    <property type="entry name" value="RuvA domain 2-like"/>
    <property type="match status" value="1"/>
</dbReference>
<dbReference type="InterPro" id="IPR044146">
    <property type="entry name" value="S1_Tex"/>
</dbReference>
<gene>
    <name evidence="2" type="ORF">HMPREF3233_01097</name>
</gene>
<name>A0A133S4H7_9FIRM</name>
<dbReference type="GO" id="GO:0003735">
    <property type="term" value="F:structural constituent of ribosome"/>
    <property type="evidence" value="ECO:0007669"/>
    <property type="project" value="TreeGrafter"/>
</dbReference>
<comment type="caution">
    <text evidence="2">The sequence shown here is derived from an EMBL/GenBank/DDBJ whole genome shotgun (WGS) entry which is preliminary data.</text>
</comment>
<feature type="domain" description="S1 motif" evidence="1">
    <location>
        <begin position="647"/>
        <end position="715"/>
    </location>
</feature>
<dbReference type="InterPro" id="IPR041692">
    <property type="entry name" value="HHH_9"/>
</dbReference>
<dbReference type="PANTHER" id="PTHR10724">
    <property type="entry name" value="30S RIBOSOMAL PROTEIN S1"/>
    <property type="match status" value="1"/>
</dbReference>